<proteinExistence type="predicted"/>
<dbReference type="AlphaFoldDB" id="A0ABD2WU50"/>
<feature type="signal peptide" evidence="1">
    <location>
        <begin position="1"/>
        <end position="44"/>
    </location>
</feature>
<evidence type="ECO:0000313" key="3">
    <source>
        <dbReference type="Proteomes" id="UP001627154"/>
    </source>
</evidence>
<dbReference type="EMBL" id="JBJJXI010000074">
    <property type="protein sequence ID" value="KAL3396093.1"/>
    <property type="molecule type" value="Genomic_DNA"/>
</dbReference>
<dbReference type="Proteomes" id="UP001627154">
    <property type="component" value="Unassembled WGS sequence"/>
</dbReference>
<keyword evidence="3" id="KW-1185">Reference proteome</keyword>
<feature type="chain" id="PRO_5044879206" evidence="1">
    <location>
        <begin position="45"/>
        <end position="227"/>
    </location>
</feature>
<dbReference type="PANTHER" id="PTHR21398:SF22">
    <property type="entry name" value="IP12060P-RELATED"/>
    <property type="match status" value="1"/>
</dbReference>
<evidence type="ECO:0000313" key="2">
    <source>
        <dbReference type="EMBL" id="KAL3396093.1"/>
    </source>
</evidence>
<reference evidence="2 3" key="1">
    <citation type="journal article" date="2024" name="bioRxiv">
        <title>A reference genome for Trichogramma kaykai: A tiny desert-dwelling parasitoid wasp with competing sex-ratio distorters.</title>
        <authorList>
            <person name="Culotta J."/>
            <person name="Lindsey A.R."/>
        </authorList>
    </citation>
    <scope>NUCLEOTIDE SEQUENCE [LARGE SCALE GENOMIC DNA]</scope>
    <source>
        <strain evidence="2 3">KSX58</strain>
    </source>
</reference>
<name>A0ABD2WU50_9HYME</name>
<accession>A0ABD2WU50</accession>
<organism evidence="2 3">
    <name type="scientific">Trichogramma kaykai</name>
    <dbReference type="NCBI Taxonomy" id="54128"/>
    <lineage>
        <taxon>Eukaryota</taxon>
        <taxon>Metazoa</taxon>
        <taxon>Ecdysozoa</taxon>
        <taxon>Arthropoda</taxon>
        <taxon>Hexapoda</taxon>
        <taxon>Insecta</taxon>
        <taxon>Pterygota</taxon>
        <taxon>Neoptera</taxon>
        <taxon>Endopterygota</taxon>
        <taxon>Hymenoptera</taxon>
        <taxon>Apocrita</taxon>
        <taxon>Proctotrupomorpha</taxon>
        <taxon>Chalcidoidea</taxon>
        <taxon>Trichogrammatidae</taxon>
        <taxon>Trichogramma</taxon>
    </lineage>
</organism>
<keyword evidence="1" id="KW-0732">Signal</keyword>
<dbReference type="SMART" id="SM00718">
    <property type="entry name" value="DM4_12"/>
    <property type="match status" value="1"/>
</dbReference>
<comment type="caution">
    <text evidence="2">The sequence shown here is derived from an EMBL/GenBank/DDBJ whole genome shotgun (WGS) entry which is preliminary data.</text>
</comment>
<dbReference type="Pfam" id="PF07841">
    <property type="entry name" value="DM4_12"/>
    <property type="match status" value="1"/>
</dbReference>
<protein>
    <submittedName>
        <fullName evidence="2">Uncharacterized protein</fullName>
    </submittedName>
</protein>
<dbReference type="PANTHER" id="PTHR21398">
    <property type="entry name" value="AGAP007094-PA"/>
    <property type="match status" value="1"/>
</dbReference>
<dbReference type="InterPro" id="IPR006631">
    <property type="entry name" value="DM4_12"/>
</dbReference>
<sequence>MNKSEPCDCARSKSKSKSTSPWFLLLCNCCCCCCWLWACSSATAEQNDASGSSRLASGVRRHIRSLGFPEGSGMGIFFAVAIPIDVPDKSVSLSFYFEANYPMLPFNATLVDDAASILLQQQEQIGRRKREAIDRRLFYHLLQNKLESYGYNGPACLRRTVCEAATYPFHRNGLLGDLLRIAFRPSTTLKEDLENSDELEAAEHAGDCAPFNAECPISFLDTFSSTM</sequence>
<evidence type="ECO:0000256" key="1">
    <source>
        <dbReference type="SAM" id="SignalP"/>
    </source>
</evidence>
<gene>
    <name evidence="2" type="ORF">TKK_009964</name>
</gene>